<dbReference type="InterPro" id="IPR009030">
    <property type="entry name" value="Growth_fac_rcpt_cys_sf"/>
</dbReference>
<evidence type="ECO:0000256" key="6">
    <source>
        <dbReference type="ARBA" id="ARBA00023136"/>
    </source>
</evidence>
<accession>A0A152A4Q9</accession>
<evidence type="ECO:0000256" key="5">
    <source>
        <dbReference type="ARBA" id="ARBA00022729"/>
    </source>
</evidence>
<protein>
    <recommendedName>
        <fullName evidence="9 10">EGF-like domain-containing protein</fullName>
    </recommendedName>
</protein>
<dbReference type="PROSITE" id="PS00022">
    <property type="entry name" value="EGF_1"/>
    <property type="match status" value="1"/>
</dbReference>
<dbReference type="EMBL" id="LODT01000011">
    <property type="protein sequence ID" value="KYR01230.1"/>
    <property type="molecule type" value="Genomic_DNA"/>
</dbReference>
<dbReference type="GO" id="GO:0005576">
    <property type="term" value="C:extracellular region"/>
    <property type="evidence" value="ECO:0007669"/>
    <property type="project" value="UniProtKB-SubCell"/>
</dbReference>
<sequence>MYYKYNSFIIALLFIIGCVKSQEVCSVSPCNNNNNGTECYSNILSCINYFIKNNNYNMAIEVTSGNYESNFDCLNDYQIEIEQPFSLTINLVSSSDSILFSCGTVLSIVTDNPTGQYNSVEIQELLIENNNSINSPAIVLVDKNYENSKNLLSIKSTLFSNYYSNNQNNGGAISTINYNVQVSFSTFVNNSAVNGLGGSIAALGNQSSVAITYSYFLNGQASMGGAIAAQSVFVDNTAFGENTATKAGGAILAADFSIYSSIFSSNQAPLGSALASVSSPQLTLEMNNMTQLQVNSSYFGDHVSTKQGTIYIGEIPITILNSQFINNQATVGSALYLNPQIFKNPAYSIVIDQVTNFTTNNGINIQFQDLPISVTGGVFSYNQTSPFPSSFMSLPTVHTLTSSDCNGAPSMLNINQKLSLWSCVGVKGNCQNGSAVVQNGRVQLCNCFVGWTGKSCNTRFPTKPKSNK</sequence>
<feature type="chain" id="PRO_5007593606" description="EGF-like domain-containing protein" evidence="8">
    <location>
        <begin position="22"/>
        <end position="468"/>
    </location>
</feature>
<organism evidence="11 12">
    <name type="scientific">Tieghemostelium lacteum</name>
    <name type="common">Slime mold</name>
    <name type="synonym">Dictyostelium lacteum</name>
    <dbReference type="NCBI Taxonomy" id="361077"/>
    <lineage>
        <taxon>Eukaryota</taxon>
        <taxon>Amoebozoa</taxon>
        <taxon>Evosea</taxon>
        <taxon>Eumycetozoa</taxon>
        <taxon>Dictyostelia</taxon>
        <taxon>Dictyosteliales</taxon>
        <taxon>Raperosteliaceae</taxon>
        <taxon>Tieghemostelium</taxon>
    </lineage>
</organism>
<keyword evidence="7" id="KW-0998">Cell outer membrane</keyword>
<dbReference type="InParanoid" id="A0A152A4Q9"/>
<dbReference type="PROSITE" id="PS01186">
    <property type="entry name" value="EGF_2"/>
    <property type="match status" value="1"/>
</dbReference>
<dbReference type="SUPFAM" id="SSF57184">
    <property type="entry name" value="Growth factor receptor domain"/>
    <property type="match status" value="1"/>
</dbReference>
<evidence type="ECO:0000259" key="10">
    <source>
        <dbReference type="PROSITE" id="PS01186"/>
    </source>
</evidence>
<feature type="signal peptide" evidence="8">
    <location>
        <begin position="1"/>
        <end position="21"/>
    </location>
</feature>
<comment type="caution">
    <text evidence="11">The sequence shown here is derived from an EMBL/GenBank/DDBJ whole genome shotgun (WGS) entry which is preliminary data.</text>
</comment>
<evidence type="ECO:0000313" key="11">
    <source>
        <dbReference type="EMBL" id="KYR01230.1"/>
    </source>
</evidence>
<keyword evidence="4" id="KW-0964">Secreted</keyword>
<evidence type="ECO:0000259" key="9">
    <source>
        <dbReference type="PROSITE" id="PS00022"/>
    </source>
</evidence>
<evidence type="ECO:0000256" key="1">
    <source>
        <dbReference type="ARBA" id="ARBA00004196"/>
    </source>
</evidence>
<evidence type="ECO:0000256" key="8">
    <source>
        <dbReference type="SAM" id="SignalP"/>
    </source>
</evidence>
<dbReference type="Proteomes" id="UP000076078">
    <property type="component" value="Unassembled WGS sequence"/>
</dbReference>
<keyword evidence="6" id="KW-0472">Membrane</keyword>
<proteinExistence type="predicted"/>
<dbReference type="InterPro" id="IPR003368">
    <property type="entry name" value="POMP_repeat"/>
</dbReference>
<evidence type="ECO:0000256" key="2">
    <source>
        <dbReference type="ARBA" id="ARBA00004442"/>
    </source>
</evidence>
<keyword evidence="12" id="KW-1185">Reference proteome</keyword>
<gene>
    <name evidence="11" type="ORF">DLAC_02348</name>
</gene>
<evidence type="ECO:0000256" key="4">
    <source>
        <dbReference type="ARBA" id="ARBA00022525"/>
    </source>
</evidence>
<dbReference type="NCBIfam" id="TIGR01376">
    <property type="entry name" value="POMP_repeat"/>
    <property type="match status" value="1"/>
</dbReference>
<reference evidence="11 12" key="1">
    <citation type="submission" date="2015-12" db="EMBL/GenBank/DDBJ databases">
        <title>Dictyostelia acquired genes for synthesis and detection of signals that induce cell-type specialization by lateral gene transfer from prokaryotes.</title>
        <authorList>
            <person name="Gloeckner G."/>
            <person name="Schaap P."/>
        </authorList>
    </citation>
    <scope>NUCLEOTIDE SEQUENCE [LARGE SCALE GENOMIC DNA]</scope>
    <source>
        <strain evidence="11 12">TK</strain>
    </source>
</reference>
<evidence type="ECO:0000256" key="7">
    <source>
        <dbReference type="ARBA" id="ARBA00023237"/>
    </source>
</evidence>
<feature type="domain" description="EGF-like" evidence="9 10">
    <location>
        <begin position="445"/>
        <end position="456"/>
    </location>
</feature>
<keyword evidence="5 8" id="KW-0732">Signal</keyword>
<evidence type="ECO:0000313" key="12">
    <source>
        <dbReference type="Proteomes" id="UP000076078"/>
    </source>
</evidence>
<name>A0A152A4Q9_TIELA</name>
<dbReference type="AlphaFoldDB" id="A0A152A4Q9"/>
<dbReference type="PROSITE" id="PS51257">
    <property type="entry name" value="PROKAR_LIPOPROTEIN"/>
    <property type="match status" value="1"/>
</dbReference>
<comment type="subcellular location">
    <subcellularLocation>
        <location evidence="1">Cell envelope</location>
    </subcellularLocation>
    <subcellularLocation>
        <location evidence="2">Cell outer membrane</location>
    </subcellularLocation>
    <subcellularLocation>
        <location evidence="3">Secreted</location>
    </subcellularLocation>
</comment>
<evidence type="ECO:0000256" key="3">
    <source>
        <dbReference type="ARBA" id="ARBA00004613"/>
    </source>
</evidence>
<dbReference type="InterPro" id="IPR000742">
    <property type="entry name" value="EGF"/>
</dbReference>